<proteinExistence type="predicted"/>
<dbReference type="InterPro" id="IPR036291">
    <property type="entry name" value="NAD(P)-bd_dom_sf"/>
</dbReference>
<dbReference type="InterPro" id="IPR048381">
    <property type="entry name" value="GDH_C"/>
</dbReference>
<evidence type="ECO:0000259" key="5">
    <source>
        <dbReference type="Pfam" id="PF21076"/>
    </source>
</evidence>
<dbReference type="InterPro" id="IPR049059">
    <property type="entry name" value="NAD_Glu_DH_HM1"/>
</dbReference>
<evidence type="ECO:0000259" key="2">
    <source>
        <dbReference type="Pfam" id="PF05088"/>
    </source>
</evidence>
<dbReference type="SUPFAM" id="SSF51735">
    <property type="entry name" value="NAD(P)-binding Rossmann-fold domains"/>
    <property type="match status" value="1"/>
</dbReference>
<dbReference type="Pfam" id="PF21079">
    <property type="entry name" value="GDH_HM2"/>
    <property type="match status" value="1"/>
</dbReference>
<evidence type="ECO:0000259" key="4">
    <source>
        <dbReference type="Pfam" id="PF21075"/>
    </source>
</evidence>
<feature type="domain" description="NAD-glutamate dehydrogenase ACT3" evidence="6">
    <location>
        <begin position="543"/>
        <end position="614"/>
    </location>
</feature>
<dbReference type="Pfam" id="PF05088">
    <property type="entry name" value="Bac_GDH_CD"/>
    <property type="match status" value="1"/>
</dbReference>
<dbReference type="InterPro" id="IPR049056">
    <property type="entry name" value="NAD_Glu_DH_HM3"/>
</dbReference>
<feature type="domain" description="NAD-specific glutamate dehydrogenase C-terminal" evidence="3">
    <location>
        <begin position="1254"/>
        <end position="1583"/>
    </location>
</feature>
<evidence type="ECO:0000256" key="1">
    <source>
        <dbReference type="ARBA" id="ARBA00023002"/>
    </source>
</evidence>
<dbReference type="PIRSF" id="PIRSF036761">
    <property type="entry name" value="GDH_Mll4104"/>
    <property type="match status" value="1"/>
</dbReference>
<dbReference type="PANTHER" id="PTHR43403:SF1">
    <property type="entry name" value="NAD-SPECIFIC GLUTAMATE DEHYDROGENASE"/>
    <property type="match status" value="1"/>
</dbReference>
<dbReference type="EMBL" id="JAGSPM010000002">
    <property type="protein sequence ID" value="MBR7745907.1"/>
    <property type="molecule type" value="Genomic_DNA"/>
</dbReference>
<dbReference type="SUPFAM" id="SSF53223">
    <property type="entry name" value="Aminoacid dehydrogenase-like, N-terminal domain"/>
    <property type="match status" value="1"/>
</dbReference>
<dbReference type="RefSeq" id="WP_212683263.1">
    <property type="nucleotide sequence ID" value="NZ_JAGSPM010000002.1"/>
</dbReference>
<feature type="domain" description="NAD-glutamate dehydrogenase ACT2" evidence="5">
    <location>
        <begin position="398"/>
        <end position="487"/>
    </location>
</feature>
<comment type="caution">
    <text evidence="7">The sequence shown here is derived from an EMBL/GenBank/DDBJ whole genome shotgun (WGS) entry which is preliminary data.</text>
</comment>
<reference evidence="7 8" key="1">
    <citation type="submission" date="2021-04" db="EMBL/GenBank/DDBJ databases">
        <title>novel species isolated from subtropical streams in China.</title>
        <authorList>
            <person name="Lu H."/>
        </authorList>
    </citation>
    <scope>NUCLEOTIDE SEQUENCE [LARGE SCALE GENOMIC DNA]</scope>
    <source>
        <strain evidence="7 8">BYS107W</strain>
    </source>
</reference>
<evidence type="ECO:0000259" key="6">
    <source>
        <dbReference type="Pfam" id="PF21077"/>
    </source>
</evidence>
<dbReference type="InterPro" id="IPR046346">
    <property type="entry name" value="Aminoacid_DH-like_N_sf"/>
</dbReference>
<dbReference type="Gene3D" id="3.40.50.720">
    <property type="entry name" value="NAD(P)-binding Rossmann-like Domain"/>
    <property type="match status" value="1"/>
</dbReference>
<dbReference type="Pfam" id="PF21077">
    <property type="entry name" value="GDH_ACT3"/>
    <property type="match status" value="1"/>
</dbReference>
<dbReference type="Proteomes" id="UP000680158">
    <property type="component" value="Unassembled WGS sequence"/>
</dbReference>
<dbReference type="InterPro" id="IPR049062">
    <property type="entry name" value="NAD_Glu_DH_ACT2"/>
</dbReference>
<dbReference type="InterPro" id="IPR049064">
    <property type="entry name" value="NAD_Glu_DH_ACT3"/>
</dbReference>
<keyword evidence="8" id="KW-1185">Reference proteome</keyword>
<evidence type="ECO:0000313" key="8">
    <source>
        <dbReference type="Proteomes" id="UP000680158"/>
    </source>
</evidence>
<evidence type="ECO:0000259" key="3">
    <source>
        <dbReference type="Pfam" id="PF21074"/>
    </source>
</evidence>
<dbReference type="InterPro" id="IPR028971">
    <property type="entry name" value="NAD-GDH_cat"/>
</dbReference>
<dbReference type="GO" id="GO:0004352">
    <property type="term" value="F:glutamate dehydrogenase (NAD+) activity"/>
    <property type="evidence" value="ECO:0007669"/>
    <property type="project" value="InterPro"/>
</dbReference>
<dbReference type="InterPro" id="IPR024727">
    <property type="entry name" value="NAD_Glu_DH_N_ACT1"/>
</dbReference>
<dbReference type="Pfam" id="PF21075">
    <property type="entry name" value="GDH_ACT1"/>
    <property type="match status" value="1"/>
</dbReference>
<evidence type="ECO:0000313" key="7">
    <source>
        <dbReference type="EMBL" id="MBR7745907.1"/>
    </source>
</evidence>
<accession>A0A941DFC5</accession>
<dbReference type="Pfam" id="PF21074">
    <property type="entry name" value="GDH_C"/>
    <property type="match status" value="1"/>
</dbReference>
<feature type="domain" description="NAD-glutamate dehydrogenase N-terminal ACT1" evidence="4">
    <location>
        <begin position="27"/>
        <end position="174"/>
    </location>
</feature>
<dbReference type="Pfam" id="PF21076">
    <property type="entry name" value="GDH_ACT2"/>
    <property type="match status" value="1"/>
</dbReference>
<organism evidence="7 8">
    <name type="scientific">Undibacterium baiyunense</name>
    <dbReference type="NCBI Taxonomy" id="2828731"/>
    <lineage>
        <taxon>Bacteria</taxon>
        <taxon>Pseudomonadati</taxon>
        <taxon>Pseudomonadota</taxon>
        <taxon>Betaproteobacteria</taxon>
        <taxon>Burkholderiales</taxon>
        <taxon>Oxalobacteraceae</taxon>
        <taxon>Undibacterium</taxon>
    </lineage>
</organism>
<dbReference type="Pfam" id="PF21073">
    <property type="entry name" value="GDH_HM1"/>
    <property type="match status" value="1"/>
</dbReference>
<dbReference type="InterPro" id="IPR007780">
    <property type="entry name" value="NAD_Glu_DH_bac"/>
</dbReference>
<dbReference type="InterPro" id="IPR049058">
    <property type="entry name" value="NAD_Glu_DH_HM2"/>
</dbReference>
<dbReference type="PANTHER" id="PTHR43403">
    <property type="entry name" value="NAD-SPECIFIC GLUTAMATE DEHYDROGENASE"/>
    <property type="match status" value="1"/>
</dbReference>
<keyword evidence="1" id="KW-0560">Oxidoreductase</keyword>
<dbReference type="Pfam" id="PF21078">
    <property type="entry name" value="GDH_HM3"/>
    <property type="match status" value="1"/>
</dbReference>
<feature type="domain" description="NAD-glutamate dehydrogenase catalytic" evidence="2">
    <location>
        <begin position="714"/>
        <end position="1209"/>
    </location>
</feature>
<dbReference type="GO" id="GO:0004069">
    <property type="term" value="F:L-aspartate:2-oxoglutarate aminotransferase activity"/>
    <property type="evidence" value="ECO:0007669"/>
    <property type="project" value="InterPro"/>
</dbReference>
<sequence>MTSSHFAELMAYAQEHSGSASKRQGGFIAAYFENTDPDEITARGAANLFALANAHWRLLDTPRAANTPKIRVFNPSLAEDGFVSEHTVVQIVNDNMPFLVDSVTMAINRSGRTAHWIVHPLMSVARNADGSIAEVSTVAAATAAGRNDPVESLILVECDRIVSAADQQALVDDLMHVLADVRSAVVDWQPMLGRVKELITASEKFTSTHQSHGEGIAFLRWLEDRHFTFLGARDYELKRNGNQVSLVALADSGLGILRGKVNTNETLLPPEVVALIDSDETVLVTKAMTRATVHRPAWLDYIAVKRFNDAGQVIGESRFLGLYTSTAYSAAVNEIPQVRQRTAAVMSAAGVVPESHAAKALQSILDDYPRDELFQVDTATLTDHAIGILRLQERQRVRLFLRRDPFGRFTSAQVFVPRDRYNTELRVKISSELMSALDGQSIEFTPMLTDSPLARIHYLVRAKADAPLNVNVSALEARIAKLAQRWEDDCSNELLRTHGEGRGLDLANRFANAFPSAYREDFSPQAGAEDADILAGLSNAAPLAVKLYRPLDAVAGLLRFKIYNTSKVALSDSLPVLERMGARVLDEHPYHVADGASELWIHDLGLQLPVETDLAAVKARFEELFCQAWRGEVESDDLNRLVLNTALDARSIAVLRACSRYFKQLGFAYSQNYIEAALNKNCGITQLIAELFGARFKPDFVGDRDAAQKHIREQIEAAMSQVASLDEDRILRQFIATILATLRTNLWQTTETGAFKPYMSFKLNPREVPGVPEPKPLFEIWVYSPRVEGVHLRGGKVARGGLRWSDRREDFRTEILGLVKAQQVKNTVIVPVGSKGGFVLKNPPAMSDREAYQAEGVACYKIFLSGLLDVTDNIVKGNVVPPTKVVRHDPDDPYLVVAADKGTATFSDIANGVSADYGFWLGDAFASGGSVGYDHKKMGITARGAWESVKRHFRSFGHNTQTTPFTVAGIGDMSGDVFGNGMLLSEQIKLVLAFDHRHIFIDPNPDVAKSFAERQRMFNLPRSSWDDYNKDLISKGGGVYPRGAKSISLSPEARAVLGIETAELTPVELLKAILQAPVDLLYNGGIGTYVKATFETHAQVGDKSSDAFRVNGNELRCKVLAEGGNLGCTQNGRIEFAQKGGRIYTDAIDNSAGVDCSDHEVNIKILVGAITEAGDLTLKQRNDLLASMTDEVGHLVLTDNYYQGQALDIACHRPLYVLDGQQRLMQTLERQGRLNRAIEFLPSDEEIARRRAHKQGLTAPENAVVLAYAKMAVFDELVASNLPDDPFFSRALKAYFPQVLSEKFPEAIANHQLKREIIATFITNTVVNRTGATFVNFIASEAAASAADVIRAFTLAREIFDLEALWDQIDALDYKVDSKLQLDLLSKLTAIAQRASRWMLRARTQNADLPTLIQRYQPGARELRANVSTWLPAAAYASLQEASAALVQAGVEAGLAENLAALEFIFPALDLVDLAQSTSSDLEKAARTYFGVDAELGLTGWRDQINRLPTDTLWQTQARGSARDDVYSIASQVTKSLLSRQEDIATWREQHTAAIAKLNQLLATITTQGADLAPVSVALRELRGLA</sequence>
<dbReference type="GO" id="GO:0006538">
    <property type="term" value="P:L-glutamate catabolic process"/>
    <property type="evidence" value="ECO:0007669"/>
    <property type="project" value="InterPro"/>
</dbReference>
<protein>
    <submittedName>
        <fullName evidence="7">NAD-glutamate dehydrogenase</fullName>
    </submittedName>
</protein>
<name>A0A941DFC5_9BURK</name>
<gene>
    <name evidence="7" type="ORF">KDM92_04890</name>
</gene>